<dbReference type="PROSITE" id="PS52045">
    <property type="entry name" value="NEPROSIN_PEP_CD"/>
    <property type="match status" value="1"/>
</dbReference>
<protein>
    <recommendedName>
        <fullName evidence="1">Neprosin PEP catalytic domain-containing protein</fullName>
    </recommendedName>
</protein>
<dbReference type="InterPro" id="IPR004314">
    <property type="entry name" value="Neprosin"/>
</dbReference>
<dbReference type="OrthoDB" id="1001346at2759"/>
<accession>A0A1R3GCR4</accession>
<dbReference type="Proteomes" id="UP000188268">
    <property type="component" value="Unassembled WGS sequence"/>
</dbReference>
<organism evidence="2 3">
    <name type="scientific">Corchorus capsularis</name>
    <name type="common">Jute</name>
    <dbReference type="NCBI Taxonomy" id="210143"/>
    <lineage>
        <taxon>Eukaryota</taxon>
        <taxon>Viridiplantae</taxon>
        <taxon>Streptophyta</taxon>
        <taxon>Embryophyta</taxon>
        <taxon>Tracheophyta</taxon>
        <taxon>Spermatophyta</taxon>
        <taxon>Magnoliopsida</taxon>
        <taxon>eudicotyledons</taxon>
        <taxon>Gunneridae</taxon>
        <taxon>Pentapetalae</taxon>
        <taxon>rosids</taxon>
        <taxon>malvids</taxon>
        <taxon>Malvales</taxon>
        <taxon>Malvaceae</taxon>
        <taxon>Grewioideae</taxon>
        <taxon>Apeibeae</taxon>
        <taxon>Corchorus</taxon>
    </lineage>
</organism>
<dbReference type="PANTHER" id="PTHR31589">
    <property type="entry name" value="PROTEIN, PUTATIVE (DUF239)-RELATED-RELATED"/>
    <property type="match status" value="1"/>
</dbReference>
<dbReference type="AlphaFoldDB" id="A0A1R3GCR4"/>
<reference evidence="2 3" key="1">
    <citation type="submission" date="2013-09" db="EMBL/GenBank/DDBJ databases">
        <title>Corchorus capsularis genome sequencing.</title>
        <authorList>
            <person name="Alam M."/>
            <person name="Haque M.S."/>
            <person name="Islam M.S."/>
            <person name="Emdad E.M."/>
            <person name="Islam M.M."/>
            <person name="Ahmed B."/>
            <person name="Halim A."/>
            <person name="Hossen Q.M.M."/>
            <person name="Hossain M.Z."/>
            <person name="Ahmed R."/>
            <person name="Khan M.M."/>
            <person name="Islam R."/>
            <person name="Rashid M.M."/>
            <person name="Khan S.A."/>
            <person name="Rahman M.S."/>
            <person name="Alam M."/>
        </authorList>
    </citation>
    <scope>NUCLEOTIDE SEQUENCE [LARGE SCALE GENOMIC DNA]</scope>
    <source>
        <strain evidence="3">cv. CVL-1</strain>
        <tissue evidence="2">Whole seedling</tissue>
    </source>
</reference>
<dbReference type="PANTHER" id="PTHR31589:SF246">
    <property type="entry name" value="CARBOXYL-TERMINAL PEPTIDASE"/>
    <property type="match status" value="1"/>
</dbReference>
<dbReference type="EMBL" id="AWWV01014560">
    <property type="protein sequence ID" value="OMO55851.1"/>
    <property type="molecule type" value="Genomic_DNA"/>
</dbReference>
<evidence type="ECO:0000313" key="2">
    <source>
        <dbReference type="EMBL" id="OMO55851.1"/>
    </source>
</evidence>
<dbReference type="Pfam" id="PF03080">
    <property type="entry name" value="Neprosin"/>
    <property type="match status" value="1"/>
</dbReference>
<dbReference type="InterPro" id="IPR025521">
    <property type="entry name" value="Neprosin_propep"/>
</dbReference>
<dbReference type="Pfam" id="PF14365">
    <property type="entry name" value="Neprosin_AP"/>
    <property type="match status" value="1"/>
</dbReference>
<dbReference type="InterPro" id="IPR053168">
    <property type="entry name" value="Glutamic_endopeptidase"/>
</dbReference>
<dbReference type="OMA" id="AWISIYQ"/>
<dbReference type="STRING" id="210143.A0A1R3GCR4"/>
<name>A0A1R3GCR4_COCAP</name>
<dbReference type="Gramene" id="OMO55851">
    <property type="protein sequence ID" value="OMO55851"/>
    <property type="gene ID" value="CCACVL1_26967"/>
</dbReference>
<gene>
    <name evidence="2" type="ORF">CCACVL1_26967</name>
</gene>
<feature type="domain" description="Neprosin PEP catalytic" evidence="1">
    <location>
        <begin position="133"/>
        <end position="276"/>
    </location>
</feature>
<keyword evidence="3" id="KW-1185">Reference proteome</keyword>
<evidence type="ECO:0000259" key="1">
    <source>
        <dbReference type="PROSITE" id="PS52045"/>
    </source>
</evidence>
<evidence type="ECO:0000313" key="3">
    <source>
        <dbReference type="Proteomes" id="UP000188268"/>
    </source>
</evidence>
<proteinExistence type="predicted"/>
<dbReference type="Gene3D" id="3.90.1320.10">
    <property type="entry name" value="Outer-capsid protein sigma 3, large lobe"/>
    <property type="match status" value="1"/>
</dbReference>
<comment type="caution">
    <text evidence="2">The sequence shown here is derived from an EMBL/GenBank/DDBJ whole genome shotgun (WGS) entry which is preliminary data.</text>
</comment>
<sequence length="276" mass="30508">MDYKSLITITIALAMLCNHGVSTRGLSGMNETEFMAESKSINRHATIKTIKTQFGDIFDCVDIYKQPSLLHPLLKNHKIQMRPSYLKRNSTEDSISTESNSLPSNLAKMFGLGKGCPKGTVPIRRKVVKEGITRSINAYAGIVIHPDEGKRFKGAAAGLNVYQPSPVVSGQFSGALIEVFAGYVSNVAYIHTGWMVNPSFYGDAQTRFFIEWQEETDGEISGCFDMECPGFVQVDTNLPVGAAFSKVSKINGEQIVSDMRLTMVKLIKPLLIYVFY</sequence>